<keyword evidence="2" id="KW-0472">Membrane</keyword>
<dbReference type="PANTHER" id="PTHR37042:SF4">
    <property type="entry name" value="OUTER MEMBRANE PROTEIN RV1973"/>
    <property type="match status" value="1"/>
</dbReference>
<comment type="subcellular location">
    <subcellularLocation>
        <location evidence="1">Membrane</location>
    </subcellularLocation>
</comment>
<evidence type="ECO:0000256" key="2">
    <source>
        <dbReference type="ARBA" id="ARBA00023136"/>
    </source>
</evidence>
<comment type="caution">
    <text evidence="3">The sequence shown here is derived from an EMBL/GenBank/DDBJ whole genome shotgun (WGS) entry which is preliminary data.</text>
</comment>
<evidence type="ECO:0008006" key="5">
    <source>
        <dbReference type="Google" id="ProtNLM"/>
    </source>
</evidence>
<evidence type="ECO:0000256" key="1">
    <source>
        <dbReference type="ARBA" id="ARBA00004370"/>
    </source>
</evidence>
<dbReference type="PANTHER" id="PTHR37042">
    <property type="entry name" value="OUTER MEMBRANE PROTEIN RV1973"/>
    <property type="match status" value="1"/>
</dbReference>
<name>A0A1A2Z254_9MYCO</name>
<organism evidence="3 4">
    <name type="scientific">Mycobacterium kyorinense</name>
    <dbReference type="NCBI Taxonomy" id="487514"/>
    <lineage>
        <taxon>Bacteria</taxon>
        <taxon>Bacillati</taxon>
        <taxon>Actinomycetota</taxon>
        <taxon>Actinomycetes</taxon>
        <taxon>Mycobacteriales</taxon>
        <taxon>Mycobacteriaceae</taxon>
        <taxon>Mycobacterium</taxon>
    </lineage>
</organism>
<dbReference type="GO" id="GO:0016020">
    <property type="term" value="C:membrane"/>
    <property type="evidence" value="ECO:0007669"/>
    <property type="project" value="UniProtKB-SubCell"/>
</dbReference>
<reference evidence="4" key="1">
    <citation type="submission" date="2016-06" db="EMBL/GenBank/DDBJ databases">
        <authorList>
            <person name="Sutton G."/>
            <person name="Brinkac L."/>
            <person name="Sanka R."/>
            <person name="Adams M."/>
            <person name="Lau E."/>
            <person name="Sam S."/>
            <person name="Sreng N."/>
            <person name="Him V."/>
            <person name="Kerleguer A."/>
            <person name="Cheng S."/>
        </authorList>
    </citation>
    <scope>NUCLEOTIDE SEQUENCE [LARGE SCALE GENOMIC DNA]</scope>
    <source>
        <strain evidence="4">E861</strain>
    </source>
</reference>
<dbReference type="AlphaFoldDB" id="A0A1A2Z254"/>
<evidence type="ECO:0000313" key="4">
    <source>
        <dbReference type="Proteomes" id="UP000093592"/>
    </source>
</evidence>
<accession>A0A1A2Z254</accession>
<protein>
    <recommendedName>
        <fullName evidence="5">Mce protein</fullName>
    </recommendedName>
</protein>
<proteinExistence type="predicted"/>
<sequence length="146" mass="15919">MVAVLAGAGGYVGWLQYERHQTQIASQQAVAAAVKYAVALTNFDSQAMDRNVATLRDGATGEFKQRYVKSNGSLRTVLLDHQAATQGRVVESVVKSASPDQVEVLLFVEQLVTNTDDPDAETDFSLVNMTMDKVDGQWLASKVQLR</sequence>
<evidence type="ECO:0000313" key="3">
    <source>
        <dbReference type="EMBL" id="OBI43587.1"/>
    </source>
</evidence>
<dbReference type="Proteomes" id="UP000093592">
    <property type="component" value="Unassembled WGS sequence"/>
</dbReference>
<dbReference type="EMBL" id="LZKJ01000147">
    <property type="protein sequence ID" value="OBI43587.1"/>
    <property type="molecule type" value="Genomic_DNA"/>
</dbReference>
<gene>
    <name evidence="3" type="ORF">A5707_04915</name>
</gene>